<dbReference type="EMBL" id="JACYCD010000239">
    <property type="protein sequence ID" value="KAF8699365.1"/>
    <property type="molecule type" value="Genomic_DNA"/>
</dbReference>
<dbReference type="InterPro" id="IPR036390">
    <property type="entry name" value="WH_DNA-bd_sf"/>
</dbReference>
<dbReference type="InterPro" id="IPR036388">
    <property type="entry name" value="WH-like_DNA-bd_sf"/>
</dbReference>
<dbReference type="InterPro" id="IPR016157">
    <property type="entry name" value="Cullin_CS"/>
</dbReference>
<dbReference type="Pfam" id="PF26557">
    <property type="entry name" value="Cullin_AB"/>
    <property type="match status" value="1"/>
</dbReference>
<name>A0A8H7HMY1_9AGAM</name>
<dbReference type="Proteomes" id="UP000602905">
    <property type="component" value="Unassembled WGS sequence"/>
</dbReference>
<dbReference type="InterPro" id="IPR016159">
    <property type="entry name" value="Cullin_repeat-like_dom_sf"/>
</dbReference>
<keyword evidence="2" id="KW-1017">Isopeptide bond</keyword>
<sequence length="1221" mass="138362">MTMLSRCGRLFPASNEYTLYKTVAKPKLYSSLADRYHPKVSLLPFTNDALTVQSKLELLVPPMFGLAAAIKGYGQMLFGKDVVDSGIKRTNFKAVYIPTWKVDCMTSFTSDLGDSDHPTVMHLREVTVPGINHHPLARWVKSFPTDTDEAKPFSKNYLEPLSGTYDILALPFTTSPLAAPQALKEAPYGDIEITEGWSIDPRSVEFQMLAAYPLLHPVFLAEYTLGEKHITVLAHGYHDYFSVWGHASHPDVWVNAEQGATVTYLRASKPIVGGPAAMPNFIDEENTVSNIERIAHEPDMSDLRIQPVSSANATRNWMTLAGKVDEIGFIIESIPAANARIVRIEVAPGLRAKKSEVGTDPRAPLKKQLEELKEEAERAKPEWMKEKNSWEFECLQLVQQPEDPRGVRLYVNISLYLDGTLILPRIVPETTAPSAQELAWEKLSVSIQQIYAKNASSLSFEENYRHAYNLVIAKQGKMLYDGLVKLICENLDIFAREKLIPVFPRTELDGRDSMEMCQAGELFVKVFREVWDDHESSMSKISDLVKYMDRVYTQSANVPKITEQGSKLFLSELIHSTKYPIIAQLNATILLLIRMERNGTAINRSAMKQCVDVLLTLRDTSIKAVFESTVYKLNLESEILQESDIYYTNRAKEMLDLHDLSEYLKLAESFINAEQDRTHSYLSFHTSVPLQNILISKILTPHTARLLKGPEASAPEVSSALTQKQNTALDLLIDTERTEDLARLLRMFQLPPEESGIKLLRLRLKESIIGRGKTINEECDEDAVATTKQSTDGKKAGEASAKSMAVQTAIKWMTDVLALKDHFDRLLANSWGGEVSMQTAINEAFESFINMNKRAAEFVSLFIDDHLKKGTKLKTESEMNTLIDRTISIFRFISDKDVFERYYKTHLAKRLLQSRTTDDEAEREMIGKLKIECGFAFTQKLEGMFHDIRLSGELTDSFRGFIQRVTEGDDSAVTIDMQTSILTAGIWPITNTTDFGGYIMPPIIAKHVSYFERFYNTRHSGRKLSWQPNYGSADIRVAFKTRKHELNLTTAAMIVFLAFSDVEIGQELEYSEIKEATGLPDVDLQRQLQSLACAKYKVLRKHPASRSVNTTDTFTFNYEFTAPLQRIKIQTVASKAESNEERRETEEKVEEERKLQTEACIVRVMKDRKHMAHNDLINEVTRQLASRFTPVPVAIKKRIEALIEKEYLERGGDKKSYNYLA</sequence>
<feature type="domain" description="Cullin family profile" evidence="6">
    <location>
        <begin position="854"/>
        <end position="1092"/>
    </location>
</feature>
<dbReference type="Pfam" id="PF10557">
    <property type="entry name" value="Cullin_Nedd8"/>
    <property type="match status" value="1"/>
</dbReference>
<dbReference type="Gene3D" id="1.20.1310.10">
    <property type="entry name" value="Cullin Repeats"/>
    <property type="match status" value="4"/>
</dbReference>
<dbReference type="Pfam" id="PF00888">
    <property type="entry name" value="Cullin"/>
    <property type="match status" value="1"/>
</dbReference>
<dbReference type="SUPFAM" id="SSF74788">
    <property type="entry name" value="Cullin repeat-like"/>
    <property type="match status" value="1"/>
</dbReference>
<dbReference type="FunFam" id="1.10.10.10:FF:000014">
    <property type="entry name" value="Cullin 1"/>
    <property type="match status" value="1"/>
</dbReference>
<organism evidence="7 8">
    <name type="scientific">Rhizoctonia solani</name>
    <dbReference type="NCBI Taxonomy" id="456999"/>
    <lineage>
        <taxon>Eukaryota</taxon>
        <taxon>Fungi</taxon>
        <taxon>Dikarya</taxon>
        <taxon>Basidiomycota</taxon>
        <taxon>Agaricomycotina</taxon>
        <taxon>Agaricomycetes</taxon>
        <taxon>Cantharellales</taxon>
        <taxon>Ceratobasidiaceae</taxon>
        <taxon>Rhizoctonia</taxon>
    </lineage>
</organism>
<dbReference type="FunFam" id="1.20.1310.10:FF:000002">
    <property type="entry name" value="cullin-3 isoform X1"/>
    <property type="match status" value="1"/>
</dbReference>
<protein>
    <submittedName>
        <fullName evidence="7">Cullin protein</fullName>
    </submittedName>
</protein>
<evidence type="ECO:0000256" key="3">
    <source>
        <dbReference type="ARBA" id="ARBA00022843"/>
    </source>
</evidence>
<feature type="non-terminal residue" evidence="7">
    <location>
        <position position="1"/>
    </location>
</feature>
<dbReference type="PANTHER" id="PTHR11932">
    <property type="entry name" value="CULLIN"/>
    <property type="match status" value="1"/>
</dbReference>
<comment type="caution">
    <text evidence="7">The sequence shown here is derived from an EMBL/GenBank/DDBJ whole genome shotgun (WGS) entry which is preliminary data.</text>
</comment>
<gene>
    <name evidence="7" type="ORF">RHS03_07455</name>
</gene>
<dbReference type="GO" id="GO:0006511">
    <property type="term" value="P:ubiquitin-dependent protein catabolic process"/>
    <property type="evidence" value="ECO:0007669"/>
    <property type="project" value="InterPro"/>
</dbReference>
<evidence type="ECO:0000256" key="2">
    <source>
        <dbReference type="ARBA" id="ARBA00022499"/>
    </source>
</evidence>
<keyword evidence="3" id="KW-0832">Ubl conjugation</keyword>
<dbReference type="OrthoDB" id="27073at2759"/>
<evidence type="ECO:0000256" key="1">
    <source>
        <dbReference type="ARBA" id="ARBA00006019"/>
    </source>
</evidence>
<dbReference type="GO" id="GO:0031625">
    <property type="term" value="F:ubiquitin protein ligase binding"/>
    <property type="evidence" value="ECO:0007669"/>
    <property type="project" value="InterPro"/>
</dbReference>
<dbReference type="InterPro" id="IPR001373">
    <property type="entry name" value="Cullin_N"/>
</dbReference>
<dbReference type="InterPro" id="IPR045093">
    <property type="entry name" value="Cullin"/>
</dbReference>
<dbReference type="Gene3D" id="3.30.230.130">
    <property type="entry name" value="Cullin, Chain C, Domain 2"/>
    <property type="match status" value="1"/>
</dbReference>
<dbReference type="SUPFAM" id="SSF46785">
    <property type="entry name" value="Winged helix' DNA-binding domain"/>
    <property type="match status" value="1"/>
</dbReference>
<evidence type="ECO:0000259" key="6">
    <source>
        <dbReference type="PROSITE" id="PS50069"/>
    </source>
</evidence>
<dbReference type="SUPFAM" id="SSF75632">
    <property type="entry name" value="Cullin homology domain"/>
    <property type="match status" value="1"/>
</dbReference>
<dbReference type="PROSITE" id="PS01256">
    <property type="entry name" value="CULLIN_1"/>
    <property type="match status" value="1"/>
</dbReference>
<dbReference type="InterPro" id="IPR059120">
    <property type="entry name" value="Cullin-like_AB"/>
</dbReference>
<evidence type="ECO:0000256" key="4">
    <source>
        <dbReference type="PROSITE-ProRule" id="PRU00330"/>
    </source>
</evidence>
<proteinExistence type="inferred from homology"/>
<evidence type="ECO:0000313" key="7">
    <source>
        <dbReference type="EMBL" id="KAF8699365.1"/>
    </source>
</evidence>
<dbReference type="SMART" id="SM00884">
    <property type="entry name" value="Cullin_Nedd8"/>
    <property type="match status" value="1"/>
</dbReference>
<dbReference type="AlphaFoldDB" id="A0A8H7HMY1"/>
<dbReference type="GO" id="GO:0031461">
    <property type="term" value="C:cullin-RING ubiquitin ligase complex"/>
    <property type="evidence" value="ECO:0007669"/>
    <property type="project" value="InterPro"/>
</dbReference>
<dbReference type="SMART" id="SM00182">
    <property type="entry name" value="CULLIN"/>
    <property type="match status" value="1"/>
</dbReference>
<reference evidence="7" key="1">
    <citation type="submission" date="2020-09" db="EMBL/GenBank/DDBJ databases">
        <title>Comparative genome analyses of four rice-infecting Rhizoctonia solani isolates reveal extensive enrichment of homogalacturonan modification genes.</title>
        <authorList>
            <person name="Lee D.-Y."/>
            <person name="Jeon J."/>
            <person name="Kim K.-T."/>
            <person name="Cheong K."/>
            <person name="Song H."/>
            <person name="Choi G."/>
            <person name="Ko J."/>
            <person name="Opiyo S.O."/>
            <person name="Zuo S."/>
            <person name="Madhav S."/>
            <person name="Lee Y.-H."/>
            <person name="Wang G.-L."/>
        </authorList>
    </citation>
    <scope>NUCLEOTIDE SEQUENCE</scope>
    <source>
        <strain evidence="7">AG1-IA WGL</strain>
    </source>
</reference>
<dbReference type="InterPro" id="IPR019559">
    <property type="entry name" value="Cullin_neddylation_domain"/>
</dbReference>
<evidence type="ECO:0000256" key="5">
    <source>
        <dbReference type="RuleBase" id="RU003829"/>
    </source>
</evidence>
<dbReference type="InterPro" id="IPR016158">
    <property type="entry name" value="Cullin_homology"/>
</dbReference>
<accession>A0A8H7HMY1</accession>
<dbReference type="InterPro" id="IPR036317">
    <property type="entry name" value="Cullin_homology_sf"/>
</dbReference>
<evidence type="ECO:0000313" key="8">
    <source>
        <dbReference type="Proteomes" id="UP000602905"/>
    </source>
</evidence>
<dbReference type="Gene3D" id="1.10.10.10">
    <property type="entry name" value="Winged helix-like DNA-binding domain superfamily/Winged helix DNA-binding domain"/>
    <property type="match status" value="1"/>
</dbReference>
<comment type="similarity">
    <text evidence="1 4 5">Belongs to the cullin family.</text>
</comment>
<dbReference type="PROSITE" id="PS50069">
    <property type="entry name" value="CULLIN_2"/>
    <property type="match status" value="1"/>
</dbReference>